<evidence type="ECO:0000313" key="3">
    <source>
        <dbReference type="Proteomes" id="UP000254326"/>
    </source>
</evidence>
<dbReference type="EMBL" id="QKRA01000002">
    <property type="protein sequence ID" value="RDL45046.1"/>
    <property type="molecule type" value="Genomic_DNA"/>
</dbReference>
<feature type="transmembrane region" description="Helical" evidence="1">
    <location>
        <begin position="94"/>
        <end position="120"/>
    </location>
</feature>
<keyword evidence="1" id="KW-0812">Transmembrane</keyword>
<reference evidence="2 3" key="1">
    <citation type="submission" date="2018-06" db="EMBL/GenBank/DDBJ databases">
        <title>Marinomonas sp. YLB-05 draft genome sequence.</title>
        <authorList>
            <person name="Yu L."/>
            <person name="Tang X."/>
        </authorList>
    </citation>
    <scope>NUCLEOTIDE SEQUENCE [LARGE SCALE GENOMIC DNA]</scope>
    <source>
        <strain evidence="2 3">YLB-05</strain>
    </source>
</reference>
<organism evidence="2 3">
    <name type="scientific">Marinomonas piezotolerans</name>
    <dbReference type="NCBI Taxonomy" id="2213058"/>
    <lineage>
        <taxon>Bacteria</taxon>
        <taxon>Pseudomonadati</taxon>
        <taxon>Pseudomonadota</taxon>
        <taxon>Gammaproteobacteria</taxon>
        <taxon>Oceanospirillales</taxon>
        <taxon>Oceanospirillaceae</taxon>
        <taxon>Marinomonas</taxon>
    </lineage>
</organism>
<name>A0A370UB67_9GAMM</name>
<evidence type="ECO:0000256" key="1">
    <source>
        <dbReference type="SAM" id="Phobius"/>
    </source>
</evidence>
<evidence type="ECO:0000313" key="2">
    <source>
        <dbReference type="EMBL" id="RDL45046.1"/>
    </source>
</evidence>
<keyword evidence="3" id="KW-1185">Reference proteome</keyword>
<comment type="caution">
    <text evidence="2">The sequence shown here is derived from an EMBL/GenBank/DDBJ whole genome shotgun (WGS) entry which is preliminary data.</text>
</comment>
<keyword evidence="1" id="KW-1133">Transmembrane helix</keyword>
<proteinExistence type="predicted"/>
<gene>
    <name evidence="2" type="ORF">DN730_05360</name>
</gene>
<accession>A0A370UB67</accession>
<sequence>MKSSYKTIIVIFVSSIISEVVDEYFHITRGTQEFTLIAHIIFLDICLFIWCKQHGRENGHRELKMYPILCALIGFIGVPAYAYRFYGFNGGTVLLFKAIVVLVVTDICSLGAATLFSTFYV</sequence>
<keyword evidence="1" id="KW-0472">Membrane</keyword>
<dbReference type="AlphaFoldDB" id="A0A370UB67"/>
<feature type="transmembrane region" description="Helical" evidence="1">
    <location>
        <begin position="63"/>
        <end position="82"/>
    </location>
</feature>
<dbReference type="Proteomes" id="UP000254326">
    <property type="component" value="Unassembled WGS sequence"/>
</dbReference>
<protein>
    <submittedName>
        <fullName evidence="2">Uncharacterized protein</fullName>
    </submittedName>
</protein>